<dbReference type="Pfam" id="PF02866">
    <property type="entry name" value="Ldh_1_C"/>
    <property type="match status" value="1"/>
</dbReference>
<protein>
    <recommendedName>
        <fullName evidence="2 9">Malate dehydrogenase</fullName>
        <ecNumber evidence="2 9">1.1.1.37</ecNumber>
    </recommendedName>
</protein>
<evidence type="ECO:0000256" key="9">
    <source>
        <dbReference type="RuleBase" id="RU003405"/>
    </source>
</evidence>
<gene>
    <name evidence="12" type="ORF">TTHERM_00237500</name>
</gene>
<dbReference type="FunFam" id="3.90.110.10:FF:000002">
    <property type="entry name" value="Malate dehydrogenase"/>
    <property type="match status" value="1"/>
</dbReference>
<dbReference type="STRING" id="312017.I7MIK7"/>
<sequence length="354" mass="38693">MDRIHTLGRHMCPNKQLKQPIKVTVTGAAGNIGYAFVFFAGQGRLFGQDQPIDLTLLELPNSKRPMMGTVMELDDCAYPLLANIRTTTSIDEAFVGCQVAVLVGAKPRGPGMERKDLLSENGKIFKAQGEAIDRYADRDCKVLVVGNPANTNCLIVQRYAPSIPKQNFTAMTRLDQNRADSILASKIGVHSRQIRNLIIWGNHSATQVPDASQGIIMNYPQPGMVTAARGAVSNDKWLTTEFVETVAKRGAAIIQMREKSSAASAASAACDHIHDWFIGTQSGQIVSMAVISDGSYGVPEGLCFSYPVTCQNGKWQIVQGLQWDELTKKRIEVTTKELIEERDLALQSLAANTK</sequence>
<dbReference type="OMA" id="RNIIIWG"/>
<dbReference type="AlphaFoldDB" id="I7MIK7"/>
<evidence type="ECO:0000259" key="10">
    <source>
        <dbReference type="Pfam" id="PF00056"/>
    </source>
</evidence>
<keyword evidence="4 7" id="KW-0520">NAD</keyword>
<dbReference type="InterPro" id="IPR001236">
    <property type="entry name" value="Lactate/malate_DH_N"/>
</dbReference>
<dbReference type="NCBIfam" id="TIGR01759">
    <property type="entry name" value="MalateDH-SF1"/>
    <property type="match status" value="1"/>
</dbReference>
<keyword evidence="9" id="KW-0816">Tricarboxylic acid cycle</keyword>
<comment type="catalytic activity">
    <reaction evidence="9">
        <text>(S)-malate + NAD(+) = oxaloacetate + NADH + H(+)</text>
        <dbReference type="Rhea" id="RHEA:21432"/>
        <dbReference type="ChEBI" id="CHEBI:15378"/>
        <dbReference type="ChEBI" id="CHEBI:15589"/>
        <dbReference type="ChEBI" id="CHEBI:16452"/>
        <dbReference type="ChEBI" id="CHEBI:57540"/>
        <dbReference type="ChEBI" id="CHEBI:57945"/>
        <dbReference type="EC" id="1.1.1.37"/>
    </reaction>
</comment>
<dbReference type="SUPFAM" id="SSF56327">
    <property type="entry name" value="LDH C-terminal domain-like"/>
    <property type="match status" value="1"/>
</dbReference>
<feature type="binding site" evidence="7">
    <location>
        <begin position="27"/>
        <end position="33"/>
    </location>
    <ligand>
        <name>NAD(+)</name>
        <dbReference type="ChEBI" id="CHEBI:57540"/>
    </ligand>
</feature>
<dbReference type="RefSeq" id="XP_001024780.1">
    <property type="nucleotide sequence ID" value="XM_001024780.1"/>
</dbReference>
<dbReference type="HOGENOM" id="CLU_040727_2_0_1"/>
<dbReference type="NCBIfam" id="NF003916">
    <property type="entry name" value="PRK05442.1"/>
    <property type="match status" value="1"/>
</dbReference>
<dbReference type="PROSITE" id="PS00068">
    <property type="entry name" value="MDH"/>
    <property type="match status" value="1"/>
</dbReference>
<dbReference type="SUPFAM" id="SSF51735">
    <property type="entry name" value="NAD(P)-binding Rossmann-fold domains"/>
    <property type="match status" value="1"/>
</dbReference>
<evidence type="ECO:0000313" key="13">
    <source>
        <dbReference type="Proteomes" id="UP000009168"/>
    </source>
</evidence>
<dbReference type="FunCoup" id="I7MIK7">
    <property type="interactions" value="19"/>
</dbReference>
<feature type="binding site" evidence="7">
    <location>
        <position position="121"/>
    </location>
    <ligand>
        <name>NAD(+)</name>
        <dbReference type="ChEBI" id="CHEBI:57540"/>
    </ligand>
</feature>
<evidence type="ECO:0000256" key="8">
    <source>
        <dbReference type="RuleBase" id="RU003369"/>
    </source>
</evidence>
<dbReference type="CDD" id="cd01336">
    <property type="entry name" value="MDH_cytoplasmic_cytosolic"/>
    <property type="match status" value="1"/>
</dbReference>
<dbReference type="OrthoDB" id="4069699at2759"/>
<dbReference type="EMBL" id="GG662443">
    <property type="protein sequence ID" value="EAS04535.1"/>
    <property type="molecule type" value="Genomic_DNA"/>
</dbReference>
<dbReference type="PANTHER" id="PTHR23382">
    <property type="entry name" value="MALATE DEHYDROGENASE"/>
    <property type="match status" value="1"/>
</dbReference>
<keyword evidence="13" id="KW-1185">Reference proteome</keyword>
<dbReference type="InterPro" id="IPR011274">
    <property type="entry name" value="Malate_DH_NAD-dep_euk"/>
</dbReference>
<feature type="binding site" evidence="6">
    <location>
        <position position="114"/>
    </location>
    <ligand>
        <name>substrate</name>
    </ligand>
</feature>
<dbReference type="InterPro" id="IPR010945">
    <property type="entry name" value="Malate_DH_type2"/>
</dbReference>
<evidence type="ECO:0000256" key="7">
    <source>
        <dbReference type="PIRSR" id="PIRSR000102-3"/>
    </source>
</evidence>
<dbReference type="Proteomes" id="UP000009168">
    <property type="component" value="Unassembled WGS sequence"/>
</dbReference>
<feature type="binding site" evidence="6">
    <location>
        <position position="178"/>
    </location>
    <ligand>
        <name>substrate</name>
    </ligand>
</feature>
<organism evidence="12 13">
    <name type="scientific">Tetrahymena thermophila (strain SB210)</name>
    <dbReference type="NCBI Taxonomy" id="312017"/>
    <lineage>
        <taxon>Eukaryota</taxon>
        <taxon>Sar</taxon>
        <taxon>Alveolata</taxon>
        <taxon>Ciliophora</taxon>
        <taxon>Intramacronucleata</taxon>
        <taxon>Oligohymenophorea</taxon>
        <taxon>Hymenostomatida</taxon>
        <taxon>Tetrahymenina</taxon>
        <taxon>Tetrahymenidae</taxon>
        <taxon>Tetrahymena</taxon>
    </lineage>
</organism>
<dbReference type="InterPro" id="IPR001557">
    <property type="entry name" value="L-lactate/malate_DH"/>
</dbReference>
<dbReference type="InterPro" id="IPR022383">
    <property type="entry name" value="Lactate/malate_DH_C"/>
</dbReference>
<name>I7MIK7_TETTS</name>
<feature type="active site" description="Proton acceptor" evidence="5">
    <location>
        <position position="203"/>
    </location>
</feature>
<evidence type="ECO:0000256" key="6">
    <source>
        <dbReference type="PIRSR" id="PIRSR000102-2"/>
    </source>
</evidence>
<evidence type="ECO:0000256" key="3">
    <source>
        <dbReference type="ARBA" id="ARBA00023002"/>
    </source>
</evidence>
<dbReference type="FunFam" id="3.40.50.720:FF:000010">
    <property type="entry name" value="Malate dehydrogenase"/>
    <property type="match status" value="1"/>
</dbReference>
<feature type="binding site" evidence="6">
    <location>
        <position position="108"/>
    </location>
    <ligand>
        <name>substrate</name>
    </ligand>
</feature>
<evidence type="ECO:0000313" key="12">
    <source>
        <dbReference type="EMBL" id="EAS04535.1"/>
    </source>
</evidence>
<evidence type="ECO:0000259" key="11">
    <source>
        <dbReference type="Pfam" id="PF02866"/>
    </source>
</evidence>
<evidence type="ECO:0000256" key="2">
    <source>
        <dbReference type="ARBA" id="ARBA00012995"/>
    </source>
</evidence>
<accession>I7MIK7</accession>
<dbReference type="eggNOG" id="KOG1496">
    <property type="taxonomic scope" value="Eukaryota"/>
</dbReference>
<dbReference type="Gene3D" id="3.90.110.10">
    <property type="entry name" value="Lactate dehydrogenase/glycoside hydrolase, family 4, C-terminal"/>
    <property type="match status" value="1"/>
</dbReference>
<proteinExistence type="inferred from homology"/>
<reference evidence="13" key="1">
    <citation type="journal article" date="2006" name="PLoS Biol.">
        <title>Macronuclear genome sequence of the ciliate Tetrahymena thermophila, a model eukaryote.</title>
        <authorList>
            <person name="Eisen J.A."/>
            <person name="Coyne R.S."/>
            <person name="Wu M."/>
            <person name="Wu D."/>
            <person name="Thiagarajan M."/>
            <person name="Wortman J.R."/>
            <person name="Badger J.H."/>
            <person name="Ren Q."/>
            <person name="Amedeo P."/>
            <person name="Jones K.M."/>
            <person name="Tallon L.J."/>
            <person name="Delcher A.L."/>
            <person name="Salzberg S.L."/>
            <person name="Silva J.C."/>
            <person name="Haas B.J."/>
            <person name="Majoros W.H."/>
            <person name="Farzad M."/>
            <person name="Carlton J.M."/>
            <person name="Smith R.K. Jr."/>
            <person name="Garg J."/>
            <person name="Pearlman R.E."/>
            <person name="Karrer K.M."/>
            <person name="Sun L."/>
            <person name="Manning G."/>
            <person name="Elde N.C."/>
            <person name="Turkewitz A.P."/>
            <person name="Asai D.J."/>
            <person name="Wilkes D.E."/>
            <person name="Wang Y."/>
            <person name="Cai H."/>
            <person name="Collins K."/>
            <person name="Stewart B.A."/>
            <person name="Lee S.R."/>
            <person name="Wilamowska K."/>
            <person name="Weinberg Z."/>
            <person name="Ruzzo W.L."/>
            <person name="Wloga D."/>
            <person name="Gaertig J."/>
            <person name="Frankel J."/>
            <person name="Tsao C.-C."/>
            <person name="Gorovsky M.A."/>
            <person name="Keeling P.J."/>
            <person name="Waller R.F."/>
            <person name="Patron N.J."/>
            <person name="Cherry J.M."/>
            <person name="Stover N.A."/>
            <person name="Krieger C.J."/>
            <person name="del Toro C."/>
            <person name="Ryder H.F."/>
            <person name="Williamson S.C."/>
            <person name="Barbeau R.A."/>
            <person name="Hamilton E.P."/>
            <person name="Orias E."/>
        </authorList>
    </citation>
    <scope>NUCLEOTIDE SEQUENCE [LARGE SCALE GENOMIC DNA]</scope>
    <source>
        <strain evidence="13">SB210</strain>
    </source>
</reference>
<dbReference type="PIRSF" id="PIRSF000102">
    <property type="entry name" value="Lac_mal_DH"/>
    <property type="match status" value="1"/>
</dbReference>
<dbReference type="Pfam" id="PF00056">
    <property type="entry name" value="Ldh_1_N"/>
    <property type="match status" value="1"/>
</dbReference>
<evidence type="ECO:0000256" key="1">
    <source>
        <dbReference type="ARBA" id="ARBA00009613"/>
    </source>
</evidence>
<keyword evidence="3 8" id="KW-0560">Oxidoreductase</keyword>
<evidence type="ECO:0000256" key="5">
    <source>
        <dbReference type="PIRSR" id="PIRSR000102-1"/>
    </source>
</evidence>
<feature type="domain" description="Lactate/malate dehydrogenase C-terminal" evidence="11">
    <location>
        <begin position="172"/>
        <end position="343"/>
    </location>
</feature>
<comment type="similarity">
    <text evidence="1">Belongs to the LDH/MDH superfamily. MDH type 2 family.</text>
</comment>
<dbReference type="InParanoid" id="I7MIK7"/>
<dbReference type="KEGG" id="tet:TTHERM_00237500"/>
<evidence type="ECO:0000256" key="4">
    <source>
        <dbReference type="ARBA" id="ARBA00023027"/>
    </source>
</evidence>
<dbReference type="EC" id="1.1.1.37" evidence="2 9"/>
<dbReference type="InterPro" id="IPR036291">
    <property type="entry name" value="NAD(P)-bd_dom_sf"/>
</dbReference>
<dbReference type="GO" id="GO:0006099">
    <property type="term" value="P:tricarboxylic acid cycle"/>
    <property type="evidence" value="ECO:0007669"/>
    <property type="project" value="UniProtKB-KW"/>
</dbReference>
<feature type="binding site" evidence="7">
    <location>
        <begin position="145"/>
        <end position="147"/>
    </location>
    <ligand>
        <name>NAD(+)</name>
        <dbReference type="ChEBI" id="CHEBI:57540"/>
    </ligand>
</feature>
<dbReference type="GeneID" id="7829179"/>
<dbReference type="HAMAP" id="MF_01517">
    <property type="entry name" value="Malate_dehydrog_2"/>
    <property type="match status" value="1"/>
</dbReference>
<dbReference type="InterPro" id="IPR001252">
    <property type="entry name" value="Malate_DH_AS"/>
</dbReference>
<dbReference type="GO" id="GO:0006108">
    <property type="term" value="P:malate metabolic process"/>
    <property type="evidence" value="ECO:0007669"/>
    <property type="project" value="InterPro"/>
</dbReference>
<dbReference type="GO" id="GO:0030060">
    <property type="term" value="F:L-malate dehydrogenase (NAD+) activity"/>
    <property type="evidence" value="ECO:0007669"/>
    <property type="project" value="UniProtKB-EC"/>
</dbReference>
<feature type="binding site" evidence="6">
    <location>
        <position position="147"/>
    </location>
    <ligand>
        <name>substrate</name>
    </ligand>
</feature>
<dbReference type="Gene3D" id="3.40.50.720">
    <property type="entry name" value="NAD(P)-binding Rossmann-like Domain"/>
    <property type="match status" value="1"/>
</dbReference>
<dbReference type="InterPro" id="IPR015955">
    <property type="entry name" value="Lactate_DH/Glyco_Ohase_4_C"/>
</dbReference>
<feature type="domain" description="Lactate/malate dehydrogenase N-terminal" evidence="10">
    <location>
        <begin position="21"/>
        <end position="168"/>
    </location>
</feature>